<evidence type="ECO:0000256" key="6">
    <source>
        <dbReference type="ARBA" id="ARBA00023180"/>
    </source>
</evidence>
<dbReference type="InterPro" id="IPR027446">
    <property type="entry name" value="VSG_C_dom_sf"/>
</dbReference>
<dbReference type="EMBL" id="CT009752">
    <property type="protein sequence ID" value="CAJ16776.1"/>
    <property type="molecule type" value="Genomic_DNA"/>
</dbReference>
<name>Q4FKN3_TRYB2</name>
<keyword evidence="3" id="KW-1003">Cell membrane</keyword>
<dbReference type="SUPFAM" id="SSF118251">
    <property type="entry name" value="Variant surface glycoprotein MITAT 1.2, VSG 221, C-terminal domain"/>
    <property type="match status" value="1"/>
</dbReference>
<evidence type="ECO:0000313" key="10">
    <source>
        <dbReference type="EMBL" id="CAJ16776.1"/>
    </source>
</evidence>
<comment type="subcellular location">
    <subcellularLocation>
        <location evidence="2">Cell membrane</location>
        <topology evidence="2">Lipid-anchor</topology>
        <topology evidence="2">GPI-anchor</topology>
    </subcellularLocation>
</comment>
<dbReference type="VEuPathDB" id="TriTrypDB:Tb10.v4.0065"/>
<protein>
    <submittedName>
        <fullName evidence="10">Variant surface glycoprotein (VSG), putative</fullName>
    </submittedName>
</protein>
<dbReference type="SUPFAM" id="SSF58087">
    <property type="entry name" value="Variant surface glycoprotein (N-terminal domain)"/>
    <property type="match status" value="1"/>
</dbReference>
<feature type="compositionally biased region" description="Basic and acidic residues" evidence="8">
    <location>
        <begin position="454"/>
        <end position="473"/>
    </location>
</feature>
<evidence type="ECO:0000256" key="9">
    <source>
        <dbReference type="SAM" id="SignalP"/>
    </source>
</evidence>
<sequence length="499" mass="53163">MKQITQTSRPANRQLIVLALAMLFAQSRGCEPQATAAVAAVTTPCHEVHYLDTLATEFEERLKRARARHNELSSDFSQLILASTHEADPSKKRALQTLAALTGDNMLRQAEQITQHDKTLTNAAATLRARAQQVKASLLFYPTSLALKQKPAQATADSWLGGGGKKCLIATEPAAAPDDGCEPAARTGDHISKAVAELDATETLKLIPDSEFTIPGFEVHAAVIGSAASLSLDNNAPGVCSNEAAAPASTANGIGIKSITRSGRQATPASYRIKQVPAKTGTCTEPANKEAKFLVTQDHVGYAVCIGRAAKPALIERPIKQTAETLKNNADAQATATLRNYGQIREGQSSDNKQQSLLTALGGGDENRVKSYDEALASTQIAYRVGADNVEASIRDSAKPKKFCKALAITFSRDEEARHTAQKAPLKVAQDGKECKDKQKNDCNGNCEWEGTDDKGTCKPKDEKEGVKAEGNEGKGTNTTGSNSFVINKAPLLLAVLLF</sequence>
<gene>
    <name evidence="10" type="ORF">Tb10.v4.0065</name>
</gene>
<proteinExistence type="predicted"/>
<reference evidence="10" key="1">
    <citation type="submission" date="2005-06" db="EMBL/GenBank/DDBJ databases">
        <authorList>
            <person name="Lennard N."/>
            <person name="Barron A."/>
            <person name="Clark L."/>
            <person name="Corton C."/>
            <person name="Harris B."/>
            <person name="Line A."/>
            <person name="Berriman M."/>
            <person name="Hertz-Fowler C."/>
            <person name="Renauld H."/>
            <person name="Bohme U."/>
            <person name="Arrowsmith C."/>
            <person name="Cronin C."/>
            <person name="Davies R."/>
            <person name="Doggett J."/>
            <person name="Fraser A."/>
            <person name="Johnson D."/>
            <person name="Larke N."/>
            <person name="Leech V."/>
            <person name="Lord A."/>
            <person name="MacLeod A."/>
            <person name="Norbertczak H."/>
            <person name="Ormand D."/>
            <person name="Quail M."/>
            <person name="Rabbinowitsch E."/>
            <person name="Rajandream M."/>
            <person name="Reitter C."/>
            <person name="Sharp S."/>
            <person name="Woodward J."/>
            <person name="Hall N."/>
            <person name="Melville S.and.Barrell.B."/>
        </authorList>
    </citation>
    <scope>NUCLEOTIDE SEQUENCE</scope>
    <source>
        <strain evidence="10">927/4 GUTat10.1</strain>
    </source>
</reference>
<evidence type="ECO:0000256" key="7">
    <source>
        <dbReference type="ARBA" id="ARBA00023288"/>
    </source>
</evidence>
<dbReference type="GO" id="GO:0005886">
    <property type="term" value="C:plasma membrane"/>
    <property type="evidence" value="ECO:0007669"/>
    <property type="project" value="UniProtKB-SubCell"/>
</dbReference>
<evidence type="ECO:0000256" key="1">
    <source>
        <dbReference type="ARBA" id="ARBA00002523"/>
    </source>
</evidence>
<keyword evidence="4" id="KW-0336">GPI-anchor</keyword>
<keyword evidence="7" id="KW-0449">Lipoprotein</keyword>
<dbReference type="AlphaFoldDB" id="Q4FKN3"/>
<feature type="region of interest" description="Disordered" evidence="8">
    <location>
        <begin position="454"/>
        <end position="482"/>
    </location>
</feature>
<dbReference type="GO" id="GO:0098552">
    <property type="term" value="C:side of membrane"/>
    <property type="evidence" value="ECO:0007669"/>
    <property type="project" value="UniProtKB-KW"/>
</dbReference>
<organism evidence="10">
    <name type="scientific">Trypanosoma brucei brucei (strain 927/4 GUTat10.1)</name>
    <dbReference type="NCBI Taxonomy" id="185431"/>
    <lineage>
        <taxon>Eukaryota</taxon>
        <taxon>Discoba</taxon>
        <taxon>Euglenozoa</taxon>
        <taxon>Kinetoplastea</taxon>
        <taxon>Metakinetoplastina</taxon>
        <taxon>Trypanosomatida</taxon>
        <taxon>Trypanosomatidae</taxon>
        <taxon>Trypanosoma</taxon>
    </lineage>
</organism>
<keyword evidence="9" id="KW-0732">Signal</keyword>
<feature type="signal peptide" evidence="9">
    <location>
        <begin position="1"/>
        <end position="29"/>
    </location>
</feature>
<evidence type="ECO:0000256" key="5">
    <source>
        <dbReference type="ARBA" id="ARBA00023136"/>
    </source>
</evidence>
<evidence type="ECO:0000256" key="3">
    <source>
        <dbReference type="ARBA" id="ARBA00022475"/>
    </source>
</evidence>
<keyword evidence="5" id="KW-0472">Membrane</keyword>
<accession>Q4FKN3</accession>
<evidence type="ECO:0000256" key="8">
    <source>
        <dbReference type="SAM" id="MobiDB-lite"/>
    </source>
</evidence>
<evidence type="ECO:0000256" key="4">
    <source>
        <dbReference type="ARBA" id="ARBA00022622"/>
    </source>
</evidence>
<keyword evidence="6" id="KW-0325">Glycoprotein</keyword>
<evidence type="ECO:0000256" key="2">
    <source>
        <dbReference type="ARBA" id="ARBA00004609"/>
    </source>
</evidence>
<feature type="chain" id="PRO_5004238323" evidence="9">
    <location>
        <begin position="30"/>
        <end position="499"/>
    </location>
</feature>
<comment type="function">
    <text evidence="1">VSG forms a coat on the surface of the parasite. The trypanosome evades the immune response of the host by expressing a series of antigenically distinct VSGs from an estimated 1000 VSG genes.</text>
</comment>